<keyword evidence="2" id="KW-1185">Reference proteome</keyword>
<dbReference type="AlphaFoldDB" id="A0A1J8QKP9"/>
<dbReference type="STRING" id="180088.A0A1J8QKP9"/>
<accession>A0A1J8QKP9</accession>
<dbReference type="EMBL" id="LVVM01005665">
    <property type="protein sequence ID" value="OJA09994.1"/>
    <property type="molecule type" value="Genomic_DNA"/>
</dbReference>
<evidence type="ECO:0000313" key="2">
    <source>
        <dbReference type="Proteomes" id="UP000183567"/>
    </source>
</evidence>
<proteinExistence type="predicted"/>
<reference evidence="1 2" key="1">
    <citation type="submission" date="2016-03" db="EMBL/GenBank/DDBJ databases">
        <title>Comparative genomics of the ectomycorrhizal sister species Rhizopogon vinicolor and Rhizopogon vesiculosus (Basidiomycota: Boletales) reveals a divergence of the mating type B locus.</title>
        <authorList>
            <person name="Mujic A.B."/>
            <person name="Kuo A."/>
            <person name="Tritt A."/>
            <person name="Lipzen A."/>
            <person name="Chen C."/>
            <person name="Johnson J."/>
            <person name="Sharma A."/>
            <person name="Barry K."/>
            <person name="Grigoriev I.V."/>
            <person name="Spatafora J.W."/>
        </authorList>
    </citation>
    <scope>NUCLEOTIDE SEQUENCE [LARGE SCALE GENOMIC DNA]</scope>
    <source>
        <strain evidence="1 2">AM-OR11-056</strain>
    </source>
</reference>
<dbReference type="Proteomes" id="UP000183567">
    <property type="component" value="Unassembled WGS sequence"/>
</dbReference>
<organism evidence="1 2">
    <name type="scientific">Rhizopogon vesiculosus</name>
    <dbReference type="NCBI Taxonomy" id="180088"/>
    <lineage>
        <taxon>Eukaryota</taxon>
        <taxon>Fungi</taxon>
        <taxon>Dikarya</taxon>
        <taxon>Basidiomycota</taxon>
        <taxon>Agaricomycotina</taxon>
        <taxon>Agaricomycetes</taxon>
        <taxon>Agaricomycetidae</taxon>
        <taxon>Boletales</taxon>
        <taxon>Suillineae</taxon>
        <taxon>Rhizopogonaceae</taxon>
        <taxon>Rhizopogon</taxon>
    </lineage>
</organism>
<comment type="caution">
    <text evidence="1">The sequence shown here is derived from an EMBL/GenBank/DDBJ whole genome shotgun (WGS) entry which is preliminary data.</text>
</comment>
<name>A0A1J8QKP9_9AGAM</name>
<gene>
    <name evidence="1" type="ORF">AZE42_03826</name>
</gene>
<evidence type="ECO:0000313" key="1">
    <source>
        <dbReference type="EMBL" id="OJA09994.1"/>
    </source>
</evidence>
<protein>
    <submittedName>
        <fullName evidence="1">Uncharacterized protein</fullName>
    </submittedName>
</protein>
<sequence length="107" mass="11708">MSCDDVYSGLFIPKDVLLTASQITDRISKKRLTANLSRRAMGHNEEVYPNPSRVCPGRLFEDNALWASVVSIISTIEIAKAKAKDKDGKDVDVKPEIMGGIATRASD</sequence>